<reference evidence="6" key="1">
    <citation type="submission" date="2016-10" db="EMBL/GenBank/DDBJ databases">
        <authorList>
            <person name="Varghese N."/>
            <person name="Submissions S."/>
        </authorList>
    </citation>
    <scope>NUCLEOTIDE SEQUENCE [LARGE SCALE GENOMIC DNA]</scope>
    <source>
        <strain evidence="6">DSM 16108</strain>
    </source>
</reference>
<sequence length="255" mass="28015">MIRGIDTLSRSFNVLSEKQKNLATNTANVTTPGYKSQQLLTSATERVDVHNYTRGPELNLRRETGQITFGNQLDEAYRDLSGGAVQSTNNQTDLALNGDGFFTVQSPTGEIFYTRNGNFSVNNQNQLVTQEGYTVLGILPGGGTQPITVDSDSFTVDQNGFVQTEQGAEQFLYITNFENQAALTSVGDTMFQSEAGIPMGTGFTVLQGQVEQSNVDMVDVMSDMMQISREFEANQRMLQSTDETLRRATQEVGKV</sequence>
<dbReference type="PANTHER" id="PTHR30435:SF19">
    <property type="entry name" value="FLAGELLAR BASAL-BODY ROD PROTEIN FLGG"/>
    <property type="match status" value="1"/>
</dbReference>
<dbReference type="InterPro" id="IPR053967">
    <property type="entry name" value="LlgE_F_G-like_D1"/>
</dbReference>
<keyword evidence="5" id="KW-0969">Cilium</keyword>
<dbReference type="PANTHER" id="PTHR30435">
    <property type="entry name" value="FLAGELLAR PROTEIN"/>
    <property type="match status" value="1"/>
</dbReference>
<name>A0A1I3V8M0_9LACT</name>
<dbReference type="InterPro" id="IPR010930">
    <property type="entry name" value="Flg_bb/hook_C_dom"/>
</dbReference>
<accession>A0A1I3V8M0</accession>
<dbReference type="NCBIfam" id="TIGR03506">
    <property type="entry name" value="FlgEFG_subfam"/>
    <property type="match status" value="1"/>
</dbReference>
<dbReference type="SUPFAM" id="SSF117143">
    <property type="entry name" value="Flagellar hook protein flgE"/>
    <property type="match status" value="1"/>
</dbReference>
<evidence type="ECO:0000259" key="4">
    <source>
        <dbReference type="Pfam" id="PF22692"/>
    </source>
</evidence>
<organism evidence="5 6">
    <name type="scientific">Marinilactibacillus piezotolerans</name>
    <dbReference type="NCBI Taxonomy" id="258723"/>
    <lineage>
        <taxon>Bacteria</taxon>
        <taxon>Bacillati</taxon>
        <taxon>Bacillota</taxon>
        <taxon>Bacilli</taxon>
        <taxon>Lactobacillales</taxon>
        <taxon>Carnobacteriaceae</taxon>
        <taxon>Marinilactibacillus</taxon>
    </lineage>
</organism>
<keyword evidence="5" id="KW-0282">Flagellum</keyword>
<comment type="subcellular location">
    <subcellularLocation>
        <location evidence="2">Bacterial flagellum basal body</location>
    </subcellularLocation>
</comment>
<dbReference type="Proteomes" id="UP000199589">
    <property type="component" value="Unassembled WGS sequence"/>
</dbReference>
<dbReference type="GO" id="GO:0071978">
    <property type="term" value="P:bacterial-type flagellum-dependent swarming motility"/>
    <property type="evidence" value="ECO:0007669"/>
    <property type="project" value="TreeGrafter"/>
</dbReference>
<keyword evidence="6" id="KW-1185">Reference proteome</keyword>
<dbReference type="Pfam" id="PF06429">
    <property type="entry name" value="Flg_bbr_C"/>
    <property type="match status" value="1"/>
</dbReference>
<dbReference type="RefSeq" id="WP_072695002.1">
    <property type="nucleotide sequence ID" value="NZ_FOSJ01000002.1"/>
</dbReference>
<gene>
    <name evidence="5" type="ORF">SAMN04488569_100249</name>
</gene>
<dbReference type="Pfam" id="PF22692">
    <property type="entry name" value="LlgE_F_G_D1"/>
    <property type="match status" value="1"/>
</dbReference>
<dbReference type="GO" id="GO:0009425">
    <property type="term" value="C:bacterial-type flagellum basal body"/>
    <property type="evidence" value="ECO:0007669"/>
    <property type="project" value="UniProtKB-SubCell"/>
</dbReference>
<evidence type="ECO:0000313" key="5">
    <source>
        <dbReference type="EMBL" id="SFJ90567.1"/>
    </source>
</evidence>
<feature type="domain" description="Flagellar basal-body/hook protein C-terminal" evidence="3">
    <location>
        <begin position="207"/>
        <end position="250"/>
    </location>
</feature>
<evidence type="ECO:0000256" key="2">
    <source>
        <dbReference type="RuleBase" id="RU362116"/>
    </source>
</evidence>
<evidence type="ECO:0000313" key="6">
    <source>
        <dbReference type="Proteomes" id="UP000199589"/>
    </source>
</evidence>
<dbReference type="AlphaFoldDB" id="A0A1I3V8M0"/>
<dbReference type="OrthoDB" id="9800375at2"/>
<evidence type="ECO:0000256" key="1">
    <source>
        <dbReference type="ARBA" id="ARBA00009677"/>
    </source>
</evidence>
<dbReference type="InterPro" id="IPR020013">
    <property type="entry name" value="Flagellar_FlgE/F/G"/>
</dbReference>
<comment type="similarity">
    <text evidence="1 2">Belongs to the flagella basal body rod proteins family.</text>
</comment>
<keyword evidence="2" id="KW-0975">Bacterial flagellum</keyword>
<proteinExistence type="inferred from homology"/>
<evidence type="ECO:0000259" key="3">
    <source>
        <dbReference type="Pfam" id="PF06429"/>
    </source>
</evidence>
<dbReference type="EMBL" id="FOSJ01000002">
    <property type="protein sequence ID" value="SFJ90567.1"/>
    <property type="molecule type" value="Genomic_DNA"/>
</dbReference>
<protein>
    <submittedName>
        <fullName evidence="5">Flagellar basal-body rod protein FlgG</fullName>
    </submittedName>
</protein>
<keyword evidence="5" id="KW-0966">Cell projection</keyword>
<feature type="domain" description="Flagellar hook protein FlgE/F/G-like D1" evidence="4">
    <location>
        <begin position="95"/>
        <end position="163"/>
    </location>
</feature>
<dbReference type="InterPro" id="IPR037925">
    <property type="entry name" value="FlgE/F/G-like"/>
</dbReference>
<dbReference type="STRING" id="258723.GCA_900169305_00553"/>